<dbReference type="RefSeq" id="WP_058497866.1">
    <property type="nucleotide sequence ID" value="NZ_CAAAHW010000008.1"/>
</dbReference>
<feature type="transmembrane region" description="Helical" evidence="1">
    <location>
        <begin position="354"/>
        <end position="375"/>
    </location>
</feature>
<keyword evidence="1" id="KW-0472">Membrane</keyword>
<dbReference type="EMBL" id="LNYE01000006">
    <property type="protein sequence ID" value="KTD14630.1"/>
    <property type="molecule type" value="Genomic_DNA"/>
</dbReference>
<evidence type="ECO:0000256" key="1">
    <source>
        <dbReference type="SAM" id="Phobius"/>
    </source>
</evidence>
<evidence type="ECO:0000313" key="2">
    <source>
        <dbReference type="EMBL" id="KTD14630.1"/>
    </source>
</evidence>
<protein>
    <submittedName>
        <fullName evidence="3">Bacteriophage N4 adsorption protein B</fullName>
    </submittedName>
</protein>
<dbReference type="Proteomes" id="UP000054691">
    <property type="component" value="Unassembled WGS sequence"/>
</dbReference>
<keyword evidence="1" id="KW-0812">Transmembrane</keyword>
<feature type="transmembrane region" description="Helical" evidence="1">
    <location>
        <begin position="395"/>
        <end position="412"/>
    </location>
</feature>
<dbReference type="EMBL" id="UGOB01000001">
    <property type="protein sequence ID" value="STX41667.1"/>
    <property type="molecule type" value="Genomic_DNA"/>
</dbReference>
<evidence type="ECO:0000313" key="4">
    <source>
        <dbReference type="Proteomes" id="UP000054691"/>
    </source>
</evidence>
<dbReference type="OrthoDB" id="5294733at2"/>
<gene>
    <name evidence="2" type="ORF">Lgra_0661</name>
    <name evidence="3" type="ORF">NCTC12388_00346</name>
</gene>
<reference evidence="3 5" key="2">
    <citation type="submission" date="2018-06" db="EMBL/GenBank/DDBJ databases">
        <authorList>
            <consortium name="Pathogen Informatics"/>
            <person name="Doyle S."/>
        </authorList>
    </citation>
    <scope>NUCLEOTIDE SEQUENCE [LARGE SCALE GENOMIC DNA]</scope>
    <source>
        <strain evidence="3 5">NCTC12388</strain>
    </source>
</reference>
<keyword evidence="1" id="KW-1133">Transmembrane helix</keyword>
<keyword evidence="4" id="KW-1185">Reference proteome</keyword>
<name>A0A378J424_9GAMM</name>
<dbReference type="SUPFAM" id="SSF160246">
    <property type="entry name" value="EspE N-terminal domain-like"/>
    <property type="match status" value="1"/>
</dbReference>
<evidence type="ECO:0000313" key="3">
    <source>
        <dbReference type="EMBL" id="STX41667.1"/>
    </source>
</evidence>
<sequence length="611" mass="72510">MDFLFFWMWYFLMFAAVFFFISGLDDFFIDLVYWIYFPWRRLKMKKYTPLNLKQLFEVPEQRIALMIACWHEPAIANMLRYNLDKIKYENYDIFIGVYSNDPDTVAVIREVQDIFPNIFCVFSPLPGPTTKAKNLNSMYKYIQNREQELNIKYEIFVMHDTEDVIDPLSFKLYNYVIPRKDMVQLPVVPLPISMKYITHWTYNDEFAEIHTKDLVVRELLHGFIPSAGVGTGFSRKALETLALHNNGEPFSLFSLTEDYSCALKLKVHRLNTIFMTFWVKRIVSKPSLLFWGKTVYRTKKMLVATRSLRVMEYSASVRQRTRWTIGIAFQEWYYSGWPGSFAIKYTLFHDRKAAISHIINMCGYVLFIFWFIFYIYSLFVPGYLTLEMMLHLNPWVWYLIVADTFFMIDRILQRVIGVYRVYGLLPALTCPFRTIYSNILYAHVLIRAYSQFFIKHKPKVVPKWDKTDNFFPGPDLLAQYELHVGDLLIEKHQIKTERLVHALKQQKETGEKIGKILIKNKDIDEETLLSVLALQYNMQLVRKKNLPVLHQNQLAEIPTENYYWLLDHHCLLISIDEGIVSIGLEDIPDKQFRNEIRHRVAPLRARLLLLY</sequence>
<dbReference type="STRING" id="45066.Lgra_0661"/>
<evidence type="ECO:0000313" key="5">
    <source>
        <dbReference type="Proteomes" id="UP000254476"/>
    </source>
</evidence>
<proteinExistence type="predicted"/>
<feature type="transmembrane region" description="Helical" evidence="1">
    <location>
        <begin position="6"/>
        <end position="36"/>
    </location>
</feature>
<accession>A0A378J424</accession>
<dbReference type="InterPro" id="IPR029044">
    <property type="entry name" value="Nucleotide-diphossugar_trans"/>
</dbReference>
<reference evidence="2 4" key="1">
    <citation type="submission" date="2015-11" db="EMBL/GenBank/DDBJ databases">
        <title>Genomic analysis of 38 Legionella species identifies large and diverse effector repertoires.</title>
        <authorList>
            <person name="Burstein D."/>
            <person name="Amaro F."/>
            <person name="Zusman T."/>
            <person name="Lifshitz Z."/>
            <person name="Cohen O."/>
            <person name="Gilbert J.A."/>
            <person name="Pupko T."/>
            <person name="Shuman H.A."/>
            <person name="Segal G."/>
        </authorList>
    </citation>
    <scope>NUCLEOTIDE SEQUENCE [LARGE SCALE GENOMIC DNA]</scope>
    <source>
        <strain evidence="2 4">Lyon 8420412</strain>
    </source>
</reference>
<dbReference type="Proteomes" id="UP000254476">
    <property type="component" value="Unassembled WGS sequence"/>
</dbReference>
<dbReference type="AlphaFoldDB" id="A0A378J424"/>
<organism evidence="3 5">
    <name type="scientific">Legionella gratiana</name>
    <dbReference type="NCBI Taxonomy" id="45066"/>
    <lineage>
        <taxon>Bacteria</taxon>
        <taxon>Pseudomonadati</taxon>
        <taxon>Pseudomonadota</taxon>
        <taxon>Gammaproteobacteria</taxon>
        <taxon>Legionellales</taxon>
        <taxon>Legionellaceae</taxon>
        <taxon>Legionella</taxon>
    </lineage>
</organism>
<dbReference type="SUPFAM" id="SSF53448">
    <property type="entry name" value="Nucleotide-diphospho-sugar transferases"/>
    <property type="match status" value="1"/>
</dbReference>
<dbReference type="InterPro" id="IPR037257">
    <property type="entry name" value="T2SS_E_N_sf"/>
</dbReference>
<dbReference type="Pfam" id="PF13641">
    <property type="entry name" value="Glyco_tranf_2_3"/>
    <property type="match status" value="1"/>
</dbReference>